<keyword evidence="3" id="KW-0378">Hydrolase</keyword>
<evidence type="ECO:0000313" key="5">
    <source>
        <dbReference type="EMBL" id="SFM60558.1"/>
    </source>
</evidence>
<dbReference type="InterPro" id="IPR037038">
    <property type="entry name" value="HepT-like_sf"/>
</dbReference>
<dbReference type="InterPro" id="IPR008201">
    <property type="entry name" value="HepT-like"/>
</dbReference>
<name>A0A1I4S7S3_9PROT</name>
<dbReference type="AlphaFoldDB" id="A0A1I4S7S3"/>
<keyword evidence="6" id="KW-1185">Reference proteome</keyword>
<keyword evidence="2" id="KW-0540">Nuclease</keyword>
<keyword evidence="1" id="KW-1277">Toxin-antitoxin system</keyword>
<dbReference type="PANTHER" id="PTHR33397">
    <property type="entry name" value="UPF0331 PROTEIN YUTE"/>
    <property type="match status" value="1"/>
</dbReference>
<dbReference type="GO" id="GO:0016787">
    <property type="term" value="F:hydrolase activity"/>
    <property type="evidence" value="ECO:0007669"/>
    <property type="project" value="UniProtKB-KW"/>
</dbReference>
<reference evidence="5 6" key="1">
    <citation type="submission" date="2016-10" db="EMBL/GenBank/DDBJ databases">
        <authorList>
            <person name="de Groot N.N."/>
        </authorList>
    </citation>
    <scope>NUCLEOTIDE SEQUENCE [LARGE SCALE GENOMIC DNA]</scope>
    <source>
        <strain evidence="5 6">Nm146</strain>
    </source>
</reference>
<dbReference type="RefSeq" id="WP_090670571.1">
    <property type="nucleotide sequence ID" value="NZ_FOUF01000023.1"/>
</dbReference>
<dbReference type="NCBIfam" id="NF047751">
    <property type="entry name" value="HepT_toxin"/>
    <property type="match status" value="1"/>
</dbReference>
<accession>A0A1I4S7S3</accession>
<dbReference type="Proteomes" id="UP000199561">
    <property type="component" value="Unassembled WGS sequence"/>
</dbReference>
<dbReference type="STRING" id="52442.SAMN05421880_12310"/>
<evidence type="ECO:0000256" key="1">
    <source>
        <dbReference type="ARBA" id="ARBA00022649"/>
    </source>
</evidence>
<protein>
    <submittedName>
        <fullName evidence="5">Uncharacterized conserved protein YutE, UPF0331/DUF86 family</fullName>
    </submittedName>
</protein>
<evidence type="ECO:0000256" key="4">
    <source>
        <dbReference type="ARBA" id="ARBA00024207"/>
    </source>
</evidence>
<evidence type="ECO:0000256" key="3">
    <source>
        <dbReference type="ARBA" id="ARBA00022801"/>
    </source>
</evidence>
<dbReference type="Gene3D" id="1.20.120.580">
    <property type="entry name" value="bsu32300-like"/>
    <property type="match status" value="1"/>
</dbReference>
<dbReference type="EMBL" id="FOUF01000023">
    <property type="protein sequence ID" value="SFM60558.1"/>
    <property type="molecule type" value="Genomic_DNA"/>
</dbReference>
<gene>
    <name evidence="5" type="ORF">SAMN05421880_12310</name>
</gene>
<dbReference type="Pfam" id="PF01934">
    <property type="entry name" value="HepT-like"/>
    <property type="match status" value="1"/>
</dbReference>
<evidence type="ECO:0000313" key="6">
    <source>
        <dbReference type="Proteomes" id="UP000199561"/>
    </source>
</evidence>
<evidence type="ECO:0000256" key="2">
    <source>
        <dbReference type="ARBA" id="ARBA00022722"/>
    </source>
</evidence>
<sequence>MDTVILAEKLESLRRCIKRIEQKKPDNVDQLKQDIDLQDILVLNLTRAVQLSVDIGSHIVSHTDHAAPQTMGHVFTLLQEIGAISASTCHRLIKAVGFRNVAIHQYEAINWAIVYAVCERSIQDFRQFALEISRYAGL</sequence>
<dbReference type="GO" id="GO:0004540">
    <property type="term" value="F:RNA nuclease activity"/>
    <property type="evidence" value="ECO:0007669"/>
    <property type="project" value="InterPro"/>
</dbReference>
<dbReference type="GO" id="GO:0110001">
    <property type="term" value="C:toxin-antitoxin complex"/>
    <property type="evidence" value="ECO:0007669"/>
    <property type="project" value="InterPro"/>
</dbReference>
<dbReference type="PANTHER" id="PTHR33397:SF3">
    <property type="entry name" value="MRNA NUCLEASE HEPT"/>
    <property type="match status" value="1"/>
</dbReference>
<comment type="similarity">
    <text evidence="4">Belongs to the HepT RNase toxin family.</text>
</comment>
<proteinExistence type="inferred from homology"/>
<dbReference type="InterPro" id="IPR052379">
    <property type="entry name" value="Type_VII_TA_RNase"/>
</dbReference>
<organism evidence="5 6">
    <name type="scientific">Nitrosomonas nitrosa</name>
    <dbReference type="NCBI Taxonomy" id="52442"/>
    <lineage>
        <taxon>Bacteria</taxon>
        <taxon>Pseudomonadati</taxon>
        <taxon>Pseudomonadota</taxon>
        <taxon>Betaproteobacteria</taxon>
        <taxon>Nitrosomonadales</taxon>
        <taxon>Nitrosomonadaceae</taxon>
        <taxon>Nitrosomonas</taxon>
    </lineage>
</organism>